<evidence type="ECO:0000313" key="6">
    <source>
        <dbReference type="EMBL" id="NSJ43249.1"/>
    </source>
</evidence>
<evidence type="ECO:0000256" key="5">
    <source>
        <dbReference type="ARBA" id="ARBA00022801"/>
    </source>
</evidence>
<dbReference type="GO" id="GO:0000166">
    <property type="term" value="F:nucleotide binding"/>
    <property type="evidence" value="ECO:0007669"/>
    <property type="project" value="UniProtKB-KW"/>
</dbReference>
<keyword evidence="2" id="KW-1277">Toxin-antitoxin system</keyword>
<keyword evidence="5" id="KW-0378">Hydrolase</keyword>
<comment type="caution">
    <text evidence="6">The sequence shown here is derived from an EMBL/GenBank/DDBJ whole genome shotgun (WGS) entry which is preliminary data.</text>
</comment>
<gene>
    <name evidence="6" type="ORF">G5B26_06555</name>
</gene>
<keyword evidence="4" id="KW-0547">Nucleotide-binding</keyword>
<name>A0ABD6LF45_9FIRM</name>
<accession>A0ABD6LF45</accession>
<evidence type="ECO:0000256" key="1">
    <source>
        <dbReference type="ARBA" id="ARBA00022553"/>
    </source>
</evidence>
<keyword evidence="3" id="KW-0540">Nuclease</keyword>
<reference evidence="6 7" key="1">
    <citation type="journal article" date="2020" name="Cell Host Microbe">
        <title>Functional and Genomic Variation between Human-Derived Isolates of Lachnospiraceae Reveals Inter- and Intra-Species Diversity.</title>
        <authorList>
            <person name="Sorbara M.T."/>
            <person name="Littmann E.R."/>
            <person name="Fontana E."/>
            <person name="Moody T.U."/>
            <person name="Kohout C.E."/>
            <person name="Gjonbalaj M."/>
            <person name="Eaton V."/>
            <person name="Seok R."/>
            <person name="Leiner I.M."/>
            <person name="Pamer E.G."/>
        </authorList>
    </citation>
    <scope>NUCLEOTIDE SEQUENCE [LARGE SCALE GENOMIC DNA]</scope>
    <source>
        <strain evidence="6 7">MSK.2.26</strain>
    </source>
</reference>
<dbReference type="GO" id="GO:0016787">
    <property type="term" value="F:hydrolase activity"/>
    <property type="evidence" value="ECO:0007669"/>
    <property type="project" value="UniProtKB-KW"/>
</dbReference>
<dbReference type="AlphaFoldDB" id="A0ABD6LF45"/>
<dbReference type="PANTHER" id="PTHR34139:SF1">
    <property type="entry name" value="RNASE MJ1380-RELATED"/>
    <property type="match status" value="1"/>
</dbReference>
<organism evidence="6 7">
    <name type="scientific">Enterocloster clostridioformis</name>
    <dbReference type="NCBI Taxonomy" id="1531"/>
    <lineage>
        <taxon>Bacteria</taxon>
        <taxon>Bacillati</taxon>
        <taxon>Bacillota</taxon>
        <taxon>Clostridia</taxon>
        <taxon>Lachnospirales</taxon>
        <taxon>Lachnospiraceae</taxon>
        <taxon>Enterocloster</taxon>
    </lineage>
</organism>
<sequence>MKKKAADILEHIRHYCIDVQETLERFGKDKAVFETDKDFRNSVCMSLFQLGELTGHLPEDFRGATKATIYWPAIKGMRNLFAHNYGAIDIDRVWETALEDIPRLLEFCNKTIEMHRMMEQEAVQPEPDRGALKVNN</sequence>
<evidence type="ECO:0000256" key="2">
    <source>
        <dbReference type="ARBA" id="ARBA00022649"/>
    </source>
</evidence>
<dbReference type="EMBL" id="JAAISW010000006">
    <property type="protein sequence ID" value="NSJ43249.1"/>
    <property type="molecule type" value="Genomic_DNA"/>
</dbReference>
<dbReference type="RefSeq" id="WP_002584134.1">
    <property type="nucleotide sequence ID" value="NZ_CAUBLB010000011.1"/>
</dbReference>
<dbReference type="Pfam" id="PF01934">
    <property type="entry name" value="HepT-like"/>
    <property type="match status" value="1"/>
</dbReference>
<evidence type="ECO:0000256" key="4">
    <source>
        <dbReference type="ARBA" id="ARBA00022741"/>
    </source>
</evidence>
<dbReference type="InterPro" id="IPR008201">
    <property type="entry name" value="HepT-like"/>
</dbReference>
<proteinExistence type="predicted"/>
<evidence type="ECO:0000256" key="3">
    <source>
        <dbReference type="ARBA" id="ARBA00022722"/>
    </source>
</evidence>
<protein>
    <submittedName>
        <fullName evidence="6">DUF86 domain-containing protein</fullName>
    </submittedName>
</protein>
<dbReference type="Proteomes" id="UP000719916">
    <property type="component" value="Unassembled WGS sequence"/>
</dbReference>
<dbReference type="GO" id="GO:0004518">
    <property type="term" value="F:nuclease activity"/>
    <property type="evidence" value="ECO:0007669"/>
    <property type="project" value="UniProtKB-KW"/>
</dbReference>
<keyword evidence="1" id="KW-0597">Phosphoprotein</keyword>
<dbReference type="PANTHER" id="PTHR34139">
    <property type="entry name" value="UPF0331 PROTEIN MJ0127"/>
    <property type="match status" value="1"/>
</dbReference>
<dbReference type="InterPro" id="IPR051813">
    <property type="entry name" value="HepT_RNase_toxin"/>
</dbReference>
<evidence type="ECO:0000313" key="7">
    <source>
        <dbReference type="Proteomes" id="UP000719916"/>
    </source>
</evidence>